<gene>
    <name evidence="2" type="ORF">KC717_03985</name>
</gene>
<comment type="caution">
    <text evidence="2">The sequence shown here is derived from an EMBL/GenBank/DDBJ whole genome shotgun (WGS) entry which is preliminary data.</text>
</comment>
<dbReference type="Proteomes" id="UP000754563">
    <property type="component" value="Unassembled WGS sequence"/>
</dbReference>
<dbReference type="InterPro" id="IPR024414">
    <property type="entry name" value="Uncharacterised_PrgI"/>
</dbReference>
<keyword evidence="1" id="KW-0472">Membrane</keyword>
<evidence type="ECO:0000313" key="3">
    <source>
        <dbReference type="Proteomes" id="UP000754563"/>
    </source>
</evidence>
<organism evidence="2 3">
    <name type="scientific">Candidatus Dojkabacteria bacterium</name>
    <dbReference type="NCBI Taxonomy" id="2099670"/>
    <lineage>
        <taxon>Bacteria</taxon>
        <taxon>Candidatus Dojkabacteria</taxon>
    </lineage>
</organism>
<dbReference type="EMBL" id="JAGQLH010000045">
    <property type="protein sequence ID" value="MCA9385782.1"/>
    <property type="molecule type" value="Genomic_DNA"/>
</dbReference>
<feature type="transmembrane region" description="Helical" evidence="1">
    <location>
        <begin position="7"/>
        <end position="32"/>
    </location>
</feature>
<dbReference type="Pfam" id="PF12666">
    <property type="entry name" value="PrgI"/>
    <property type="match status" value="1"/>
</dbReference>
<sequence length="93" mass="10677">MDVEFKLFAGLTVKQFAGLAMWLFFALFLYLLNLPPLIGYPLILLAVFLGLAFAFMRIQNQPFSTWLTNFILAMIKPQRKVWKKSPTPPKALV</sequence>
<reference evidence="2" key="1">
    <citation type="submission" date="2020-04" db="EMBL/GenBank/DDBJ databases">
        <authorList>
            <person name="Zhang T."/>
        </authorList>
    </citation>
    <scope>NUCLEOTIDE SEQUENCE</scope>
    <source>
        <strain evidence="2">HKST-UBA11</strain>
    </source>
</reference>
<proteinExistence type="predicted"/>
<name>A0A955RKT5_9BACT</name>
<keyword evidence="1" id="KW-0812">Transmembrane</keyword>
<accession>A0A955RKT5</accession>
<feature type="non-terminal residue" evidence="2">
    <location>
        <position position="93"/>
    </location>
</feature>
<keyword evidence="1" id="KW-1133">Transmembrane helix</keyword>
<feature type="transmembrane region" description="Helical" evidence="1">
    <location>
        <begin position="38"/>
        <end position="56"/>
    </location>
</feature>
<protein>
    <submittedName>
        <fullName evidence="2">PrgI family protein</fullName>
    </submittedName>
</protein>
<dbReference type="AlphaFoldDB" id="A0A955RKT5"/>
<evidence type="ECO:0000256" key="1">
    <source>
        <dbReference type="SAM" id="Phobius"/>
    </source>
</evidence>
<reference evidence="2" key="2">
    <citation type="journal article" date="2021" name="Microbiome">
        <title>Successional dynamics and alternative stable states in a saline activated sludge microbial community over 9 years.</title>
        <authorList>
            <person name="Wang Y."/>
            <person name="Ye J."/>
            <person name="Ju F."/>
            <person name="Liu L."/>
            <person name="Boyd J.A."/>
            <person name="Deng Y."/>
            <person name="Parks D.H."/>
            <person name="Jiang X."/>
            <person name="Yin X."/>
            <person name="Woodcroft B.J."/>
            <person name="Tyson G.W."/>
            <person name="Hugenholtz P."/>
            <person name="Polz M.F."/>
            <person name="Zhang T."/>
        </authorList>
    </citation>
    <scope>NUCLEOTIDE SEQUENCE</scope>
    <source>
        <strain evidence="2">HKST-UBA11</strain>
    </source>
</reference>
<evidence type="ECO:0000313" key="2">
    <source>
        <dbReference type="EMBL" id="MCA9385782.1"/>
    </source>
</evidence>